<feature type="transmembrane region" description="Helical" evidence="7">
    <location>
        <begin position="143"/>
        <end position="168"/>
    </location>
</feature>
<dbReference type="RefSeq" id="WP_188896709.1">
    <property type="nucleotide sequence ID" value="NZ_BMMZ01000010.1"/>
</dbReference>
<comment type="caution">
    <text evidence="9">The sequence shown here is derived from an EMBL/GenBank/DDBJ whole genome shotgun (WGS) entry which is preliminary data.</text>
</comment>
<keyword evidence="3" id="KW-1003">Cell membrane</keyword>
<feature type="transmembrane region" description="Helical" evidence="7">
    <location>
        <begin position="98"/>
        <end position="122"/>
    </location>
</feature>
<dbReference type="SUPFAM" id="SSF161098">
    <property type="entry name" value="MetI-like"/>
    <property type="match status" value="1"/>
</dbReference>
<reference evidence="9" key="1">
    <citation type="journal article" date="2014" name="Int. J. Syst. Evol. Microbiol.">
        <title>Complete genome sequence of Corynebacterium casei LMG S-19264T (=DSM 44701T), isolated from a smear-ripened cheese.</title>
        <authorList>
            <consortium name="US DOE Joint Genome Institute (JGI-PGF)"/>
            <person name="Walter F."/>
            <person name="Albersmeier A."/>
            <person name="Kalinowski J."/>
            <person name="Ruckert C."/>
        </authorList>
    </citation>
    <scope>NUCLEOTIDE SEQUENCE</scope>
    <source>
        <strain evidence="9">CGMCC 4.7306</strain>
    </source>
</reference>
<dbReference type="Proteomes" id="UP000613840">
    <property type="component" value="Unassembled WGS sequence"/>
</dbReference>
<feature type="transmembrane region" description="Helical" evidence="7">
    <location>
        <begin position="33"/>
        <end position="55"/>
    </location>
</feature>
<comment type="subcellular location">
    <subcellularLocation>
        <location evidence="1 7">Cell membrane</location>
        <topology evidence="1 7">Multi-pass membrane protein</topology>
    </subcellularLocation>
</comment>
<dbReference type="PROSITE" id="PS50928">
    <property type="entry name" value="ABC_TM1"/>
    <property type="match status" value="1"/>
</dbReference>
<organism evidence="9 10">
    <name type="scientific">Microlunatus endophyticus</name>
    <dbReference type="NCBI Taxonomy" id="1716077"/>
    <lineage>
        <taxon>Bacteria</taxon>
        <taxon>Bacillati</taxon>
        <taxon>Actinomycetota</taxon>
        <taxon>Actinomycetes</taxon>
        <taxon>Propionibacteriales</taxon>
        <taxon>Propionibacteriaceae</taxon>
        <taxon>Microlunatus</taxon>
    </lineage>
</organism>
<keyword evidence="2 7" id="KW-0813">Transport</keyword>
<dbReference type="Pfam" id="PF00528">
    <property type="entry name" value="BPD_transp_1"/>
    <property type="match status" value="1"/>
</dbReference>
<dbReference type="GO" id="GO:0005886">
    <property type="term" value="C:plasma membrane"/>
    <property type="evidence" value="ECO:0007669"/>
    <property type="project" value="UniProtKB-SubCell"/>
</dbReference>
<evidence type="ECO:0000259" key="8">
    <source>
        <dbReference type="PROSITE" id="PS50928"/>
    </source>
</evidence>
<keyword evidence="6 7" id="KW-0472">Membrane</keyword>
<evidence type="ECO:0000256" key="2">
    <source>
        <dbReference type="ARBA" id="ARBA00022448"/>
    </source>
</evidence>
<evidence type="ECO:0000256" key="4">
    <source>
        <dbReference type="ARBA" id="ARBA00022692"/>
    </source>
</evidence>
<keyword evidence="10" id="KW-1185">Reference proteome</keyword>
<evidence type="ECO:0000313" key="9">
    <source>
        <dbReference type="EMBL" id="GGL73932.1"/>
    </source>
</evidence>
<dbReference type="InterPro" id="IPR050366">
    <property type="entry name" value="BP-dependent_transpt_permease"/>
</dbReference>
<reference evidence="9" key="2">
    <citation type="submission" date="2020-09" db="EMBL/GenBank/DDBJ databases">
        <authorList>
            <person name="Sun Q."/>
            <person name="Zhou Y."/>
        </authorList>
    </citation>
    <scope>NUCLEOTIDE SEQUENCE</scope>
    <source>
        <strain evidence="9">CGMCC 4.7306</strain>
    </source>
</reference>
<dbReference type="Pfam" id="PF12911">
    <property type="entry name" value="OppC_N"/>
    <property type="match status" value="1"/>
</dbReference>
<dbReference type="Gene3D" id="1.10.3720.10">
    <property type="entry name" value="MetI-like"/>
    <property type="match status" value="1"/>
</dbReference>
<name>A0A917SE46_9ACTN</name>
<sequence length="302" mass="32371">MSTLTQPPETGASDFDALLARRRFRWPRIWRQPLMIIGSVVIALWLLVAIFAPLLEPQNPLAQGSARLTAPSAAHWFGTDTLGRDVLSRIIAGSRVSLPLAIVLVILSMVLGSILGALAGYLGRVVDEVIMRITDLVFAFPTIILAMVVAAALGPGLQNAVLALLLVSWPQYARVMRSMVIGARNNEYVVAGRLLGAGVATSLIRDVLPNVIAPILVLATLDFGNAILLFSGLSFLGLGTVPPTPEWGSMVSDGVKQFSSWWIATFSGMAIFSIVVAFNFLGDSLRDVLDPRSQRTVGGRSI</sequence>
<evidence type="ECO:0000256" key="1">
    <source>
        <dbReference type="ARBA" id="ARBA00004651"/>
    </source>
</evidence>
<dbReference type="InterPro" id="IPR025966">
    <property type="entry name" value="OppC_N"/>
</dbReference>
<dbReference type="PANTHER" id="PTHR43386:SF1">
    <property type="entry name" value="D,D-DIPEPTIDE TRANSPORT SYSTEM PERMEASE PROTEIN DDPC-RELATED"/>
    <property type="match status" value="1"/>
</dbReference>
<proteinExistence type="inferred from homology"/>
<evidence type="ECO:0000256" key="5">
    <source>
        <dbReference type="ARBA" id="ARBA00022989"/>
    </source>
</evidence>
<dbReference type="InterPro" id="IPR035906">
    <property type="entry name" value="MetI-like_sf"/>
</dbReference>
<keyword evidence="5 7" id="KW-1133">Transmembrane helix</keyword>
<feature type="domain" description="ABC transmembrane type-1" evidence="8">
    <location>
        <begin position="94"/>
        <end position="282"/>
    </location>
</feature>
<dbReference type="CDD" id="cd06261">
    <property type="entry name" value="TM_PBP2"/>
    <property type="match status" value="1"/>
</dbReference>
<dbReference type="EMBL" id="BMMZ01000010">
    <property type="protein sequence ID" value="GGL73932.1"/>
    <property type="molecule type" value="Genomic_DNA"/>
</dbReference>
<evidence type="ECO:0000256" key="6">
    <source>
        <dbReference type="ARBA" id="ARBA00023136"/>
    </source>
</evidence>
<accession>A0A917SE46</accession>
<gene>
    <name evidence="9" type="ORF">GCM10011575_35330</name>
</gene>
<dbReference type="PANTHER" id="PTHR43386">
    <property type="entry name" value="OLIGOPEPTIDE TRANSPORT SYSTEM PERMEASE PROTEIN APPC"/>
    <property type="match status" value="1"/>
</dbReference>
<feature type="transmembrane region" description="Helical" evidence="7">
    <location>
        <begin position="261"/>
        <end position="282"/>
    </location>
</feature>
<comment type="similarity">
    <text evidence="7">Belongs to the binding-protein-dependent transport system permease family.</text>
</comment>
<keyword evidence="4 7" id="KW-0812">Transmembrane</keyword>
<dbReference type="InterPro" id="IPR000515">
    <property type="entry name" value="MetI-like"/>
</dbReference>
<dbReference type="GO" id="GO:0055085">
    <property type="term" value="P:transmembrane transport"/>
    <property type="evidence" value="ECO:0007669"/>
    <property type="project" value="InterPro"/>
</dbReference>
<evidence type="ECO:0000313" key="10">
    <source>
        <dbReference type="Proteomes" id="UP000613840"/>
    </source>
</evidence>
<evidence type="ECO:0000256" key="7">
    <source>
        <dbReference type="RuleBase" id="RU363032"/>
    </source>
</evidence>
<feature type="transmembrane region" description="Helical" evidence="7">
    <location>
        <begin position="215"/>
        <end position="241"/>
    </location>
</feature>
<dbReference type="AlphaFoldDB" id="A0A917SE46"/>
<evidence type="ECO:0000256" key="3">
    <source>
        <dbReference type="ARBA" id="ARBA00022475"/>
    </source>
</evidence>
<protein>
    <submittedName>
        <fullName evidence="9">Peptide ABC transporter permease</fullName>
    </submittedName>
</protein>